<comment type="caution">
    <text evidence="3">The sequence shown here is derived from an EMBL/GenBank/DDBJ whole genome shotgun (WGS) entry which is preliminary data.</text>
</comment>
<proteinExistence type="predicted"/>
<protein>
    <recommendedName>
        <fullName evidence="5">DUF2752 domain-containing protein</fullName>
    </recommendedName>
</protein>
<evidence type="ECO:0000256" key="2">
    <source>
        <dbReference type="SAM" id="SignalP"/>
    </source>
</evidence>
<dbReference type="InterPro" id="IPR021215">
    <property type="entry name" value="DUF2752"/>
</dbReference>
<reference evidence="3" key="1">
    <citation type="submission" date="2022-06" db="EMBL/GenBank/DDBJ databases">
        <title>Vallitalea longa sp. nov., an anaerobic bacterium isolated from marine sediment.</title>
        <authorList>
            <person name="Hirano S."/>
            <person name="Terahara T."/>
            <person name="Mori K."/>
            <person name="Hamada M."/>
            <person name="Matsumoto R."/>
            <person name="Kobayashi T."/>
        </authorList>
    </citation>
    <scope>NUCLEOTIDE SEQUENCE</scope>
    <source>
        <strain evidence="3">SH18-1</strain>
    </source>
</reference>
<feature type="signal peptide" evidence="2">
    <location>
        <begin position="1"/>
        <end position="17"/>
    </location>
</feature>
<keyword evidence="1" id="KW-0472">Membrane</keyword>
<keyword evidence="1" id="KW-1133">Transmembrane helix</keyword>
<dbReference type="Proteomes" id="UP001144256">
    <property type="component" value="Unassembled WGS sequence"/>
</dbReference>
<dbReference type="EMBL" id="BRLB01000001">
    <property type="protein sequence ID" value="GKX28528.1"/>
    <property type="molecule type" value="Genomic_DNA"/>
</dbReference>
<keyword evidence="1" id="KW-0812">Transmembrane</keyword>
<keyword evidence="4" id="KW-1185">Reference proteome</keyword>
<evidence type="ECO:0000256" key="1">
    <source>
        <dbReference type="SAM" id="Phobius"/>
    </source>
</evidence>
<feature type="transmembrane region" description="Helical" evidence="1">
    <location>
        <begin position="68"/>
        <end position="88"/>
    </location>
</feature>
<dbReference type="Pfam" id="PF10825">
    <property type="entry name" value="DUF2752"/>
    <property type="match status" value="1"/>
</dbReference>
<organism evidence="3 4">
    <name type="scientific">Vallitalea longa</name>
    <dbReference type="NCBI Taxonomy" id="2936439"/>
    <lineage>
        <taxon>Bacteria</taxon>
        <taxon>Bacillati</taxon>
        <taxon>Bacillota</taxon>
        <taxon>Clostridia</taxon>
        <taxon>Lachnospirales</taxon>
        <taxon>Vallitaleaceae</taxon>
        <taxon>Vallitalea</taxon>
    </lineage>
</organism>
<evidence type="ECO:0008006" key="5">
    <source>
        <dbReference type="Google" id="ProtNLM"/>
    </source>
</evidence>
<dbReference type="AlphaFoldDB" id="A0A9W5YC32"/>
<evidence type="ECO:0000313" key="4">
    <source>
        <dbReference type="Proteomes" id="UP001144256"/>
    </source>
</evidence>
<feature type="transmembrane region" description="Helical" evidence="1">
    <location>
        <begin position="100"/>
        <end position="118"/>
    </location>
</feature>
<feature type="chain" id="PRO_5040927943" description="DUF2752 domain-containing protein" evidence="2">
    <location>
        <begin position="18"/>
        <end position="122"/>
    </location>
</feature>
<sequence length="122" mass="13588">MIAALALIILISAFAYIEDDEVHLTDNILIGKCAIKEMTGHDCPSCGLTRSFVSISNGKIIDAVNYNVAGLLLYILVFSQIINSSIFLIKKRYNGYVSRFNMVFSLVICFIIIVNFLFSNLL</sequence>
<accession>A0A9W5YC32</accession>
<keyword evidence="2" id="KW-0732">Signal</keyword>
<name>A0A9W5YC32_9FIRM</name>
<gene>
    <name evidence="3" type="ORF">SH1V18_10080</name>
</gene>
<evidence type="ECO:0000313" key="3">
    <source>
        <dbReference type="EMBL" id="GKX28528.1"/>
    </source>
</evidence>